<dbReference type="GO" id="GO:0015297">
    <property type="term" value="F:antiporter activity"/>
    <property type="evidence" value="ECO:0007669"/>
    <property type="project" value="UniProtKB-KW"/>
</dbReference>
<organism evidence="10">
    <name type="scientific">Watanabea reniformis</name>
    <dbReference type="NCBI Taxonomy" id="191674"/>
    <lineage>
        <taxon>Eukaryota</taxon>
        <taxon>Viridiplantae</taxon>
        <taxon>Chlorophyta</taxon>
        <taxon>core chlorophytes</taxon>
        <taxon>Trebouxiophyceae</taxon>
        <taxon>Watanabeales</taxon>
        <taxon>Watanabeaceae</taxon>
        <taxon>Watanabea</taxon>
    </lineage>
</organism>
<evidence type="ECO:0000256" key="1">
    <source>
        <dbReference type="ARBA" id="ARBA00004141"/>
    </source>
</evidence>
<keyword evidence="10" id="KW-0934">Plastid</keyword>
<dbReference type="GeneID" id="22158621"/>
<keyword evidence="3 9" id="KW-0812">Transmembrane</keyword>
<dbReference type="InterPro" id="IPR004282">
    <property type="entry name" value="CemA"/>
</dbReference>
<dbReference type="Pfam" id="PF03040">
    <property type="entry name" value="CemA"/>
    <property type="match status" value="2"/>
</dbReference>
<keyword evidence="9" id="KW-0633">Potassium transport</keyword>
<keyword evidence="4 9" id="KW-0375">Hydrogen ion transport</keyword>
<keyword evidence="9" id="KW-0050">Antiport</keyword>
<comment type="function">
    <text evidence="9">Contributes to K(+)/H(+) antiport activity by supporting proton efflux to control proton extrusion and homeostasis in chloroplasts in a light-dependent manner to modulate photosynthesis. Prevents excessive induction of non-photochemical quenching (NPQ) under continuous-light conditions. Indirectly promotes efficient inorganic carbon uptake into chloroplasts.</text>
</comment>
<accession>A0A097KK44</accession>
<proteinExistence type="inferred from homology"/>
<keyword evidence="9" id="KW-0630">Potassium</keyword>
<evidence type="ECO:0000256" key="7">
    <source>
        <dbReference type="ARBA" id="ARBA00023136"/>
    </source>
</evidence>
<dbReference type="GO" id="GO:0006813">
    <property type="term" value="P:potassium ion transport"/>
    <property type="evidence" value="ECO:0007669"/>
    <property type="project" value="UniProtKB-UniRule"/>
</dbReference>
<name>A0A097KK44_9CHLO</name>
<sequence length="378" mass="43576">MQREAFEPTGLVPRSIIRTFDRFLQQLLPGTESIALHEFRVSRYQILVSVKALLILVCIPFIVNYTVKSFFLTPLTEYFWNCEQNEIFLNAYQEKRAFAEMQDFSEKIFFESLIEELPPLTPTQSISTDISIGSRHFFDTNETGPTSPSLNPNFSNKSIPSPLGQHFVPLAPPSPHHLRWKASPEANTNHLWWTGGLVDTSEILYSSTNRLTSVNQFSIHQIADTVVSEEIYLQQLFQQKSLEIANLYNKQSILAITNLLGDFLTFSTLWLLFVFMKPQIIILKSFLTESIYSLSDTTKSFLLILVMDLLVGFHSPRGWEIVLEVVLRHLGLPENENFILLFVALFPVFLDTVFKYWIFRYLNKISPSTVVTYHSMLE</sequence>
<keyword evidence="7 9" id="KW-0472">Membrane</keyword>
<evidence type="ECO:0000256" key="5">
    <source>
        <dbReference type="ARBA" id="ARBA00022989"/>
    </source>
</evidence>
<comment type="catalytic activity">
    <reaction evidence="9">
        <text>K(+)(in) + H(+)(out) = K(+)(out) + H(+)(in)</text>
        <dbReference type="Rhea" id="RHEA:29467"/>
        <dbReference type="ChEBI" id="CHEBI:15378"/>
        <dbReference type="ChEBI" id="CHEBI:29103"/>
    </reaction>
</comment>
<geneLocation type="chloroplast" evidence="10"/>
<dbReference type="AlphaFoldDB" id="A0A097KK44"/>
<dbReference type="GO" id="GO:0015078">
    <property type="term" value="F:proton transmembrane transporter activity"/>
    <property type="evidence" value="ECO:0007669"/>
    <property type="project" value="UniProtKB-UniRule"/>
</dbReference>
<comment type="similarity">
    <text evidence="8 9">Belongs to the CemA family.</text>
</comment>
<feature type="transmembrane region" description="Helical" evidence="9">
    <location>
        <begin position="46"/>
        <end position="67"/>
    </location>
</feature>
<evidence type="ECO:0000256" key="8">
    <source>
        <dbReference type="ARBA" id="ARBA00043980"/>
    </source>
</evidence>
<keyword evidence="5 9" id="KW-1133">Transmembrane helix</keyword>
<feature type="transmembrane region" description="Helical" evidence="9">
    <location>
        <begin position="253"/>
        <end position="275"/>
    </location>
</feature>
<keyword evidence="9" id="KW-1001">Plastid inner membrane</keyword>
<evidence type="ECO:0000313" key="10">
    <source>
        <dbReference type="EMBL" id="AIT93555.1"/>
    </source>
</evidence>
<feature type="transmembrane region" description="Helical" evidence="9">
    <location>
        <begin position="339"/>
        <end position="358"/>
    </location>
</feature>
<reference evidence="10" key="1">
    <citation type="journal article" date="2014" name="BMC Evol. Biol.">
        <title>Chloroplast phylogenomic analysis resolves deep-level relationships within the green algal class Trebouxiophyceae.</title>
        <authorList>
            <person name="Lemieux C."/>
            <person name="Otis C."/>
            <person name="Turmel M."/>
        </authorList>
    </citation>
    <scope>NUCLEOTIDE SEQUENCE</scope>
</reference>
<keyword evidence="6 9" id="KW-0406">Ion transport</keyword>
<protein>
    <recommendedName>
        <fullName evidence="9">Potassium/proton antiporter CemA</fullName>
    </recommendedName>
    <alternativeName>
        <fullName evidence="9">Chloroplast envelope membrane protein A</fullName>
        <shortName evidence="9">CemA</shortName>
    </alternativeName>
</protein>
<comment type="subcellular location">
    <subcellularLocation>
        <location evidence="1">Membrane</location>
        <topology evidence="1">Multi-pass membrane protein</topology>
    </subcellularLocation>
    <subcellularLocation>
        <location evidence="9">Plastid</location>
        <location evidence="9">Chloroplast inner membrane</location>
        <topology evidence="9">Multi-pass membrane protein</topology>
    </subcellularLocation>
</comment>
<dbReference type="GO" id="GO:0009706">
    <property type="term" value="C:chloroplast inner membrane"/>
    <property type="evidence" value="ECO:0007669"/>
    <property type="project" value="UniProtKB-SubCell"/>
</dbReference>
<keyword evidence="2 9" id="KW-0813">Transport</keyword>
<dbReference type="PANTHER" id="PTHR33650">
    <property type="entry name" value="CHLOROPLAST ENVELOPE MEMBRANE PROTEIN-RELATED"/>
    <property type="match status" value="1"/>
</dbReference>
<dbReference type="EMBL" id="KM462863">
    <property type="protein sequence ID" value="AIT93555.1"/>
    <property type="molecule type" value="Genomic_DNA"/>
</dbReference>
<dbReference type="HAMAP" id="MF_01308">
    <property type="entry name" value="CemA_PxcA"/>
    <property type="match status" value="1"/>
</dbReference>
<dbReference type="PANTHER" id="PTHR33650:SF2">
    <property type="entry name" value="CHLOROPLAST ENVELOPE MEMBRANE PROTEIN"/>
    <property type="match status" value="1"/>
</dbReference>
<dbReference type="RefSeq" id="YP_009104934.1">
    <property type="nucleotide sequence ID" value="NC_025526.1"/>
</dbReference>
<evidence type="ECO:0000256" key="9">
    <source>
        <dbReference type="HAMAP-Rule" id="MF_01308"/>
    </source>
</evidence>
<evidence type="ECO:0000256" key="6">
    <source>
        <dbReference type="ARBA" id="ARBA00023065"/>
    </source>
</evidence>
<evidence type="ECO:0000256" key="3">
    <source>
        <dbReference type="ARBA" id="ARBA00022692"/>
    </source>
</evidence>
<gene>
    <name evidence="9 10" type="primary">cemA</name>
</gene>
<keyword evidence="10" id="KW-0150">Chloroplast</keyword>
<evidence type="ECO:0000256" key="4">
    <source>
        <dbReference type="ARBA" id="ARBA00022781"/>
    </source>
</evidence>
<evidence type="ECO:0000256" key="2">
    <source>
        <dbReference type="ARBA" id="ARBA00022448"/>
    </source>
</evidence>